<protein>
    <recommendedName>
        <fullName evidence="1">DUF4218 domain-containing protein</fullName>
    </recommendedName>
</protein>
<feature type="domain" description="DUF4218" evidence="1">
    <location>
        <begin position="340"/>
        <end position="391"/>
    </location>
</feature>
<dbReference type="InterPro" id="IPR025452">
    <property type="entry name" value="DUF4218"/>
</dbReference>
<dbReference type="PANTHER" id="PTHR48258:SF4">
    <property type="entry name" value="DUF4216 DOMAIN-CONTAINING PROTEIN"/>
    <property type="match status" value="1"/>
</dbReference>
<gene>
    <name evidence="2" type="ORF">Scaly_2212700</name>
</gene>
<comment type="caution">
    <text evidence="2">The sequence shown here is derived from an EMBL/GenBank/DDBJ whole genome shotgun (WGS) entry which is preliminary data.</text>
</comment>
<evidence type="ECO:0000313" key="2">
    <source>
        <dbReference type="EMBL" id="KAL0333112.1"/>
    </source>
</evidence>
<dbReference type="EMBL" id="JACGWM010000013">
    <property type="protein sequence ID" value="KAL0333112.1"/>
    <property type="molecule type" value="Genomic_DNA"/>
</dbReference>
<sequence length="392" mass="45398">MVFYAVGSSYFSSSRDGLPDNGTRSCPIDVDPSSYCYDDGPYNCGMVAPNLNCTKKLIKNLGLPIEKIAACKNGCMLYWKDNVDLEYCKFCGDTKYKPTKERDPCRKKSYVVLSMCMSSEYMFLTTVIPDPSYLKCLIDVYLQPLIEELVQLWYVGFKNGQCIHHAGGVDVDCEQPTHLLDGVWVEYYWGYGMPISPEHHPYQRNKKAFTKNHVDNKVVIDIKGKKNDNLNARRNLKIICNRPELELDECRPNVMPKVVYTLTKEQKMRVCEWIHRLKFPVRYASNFACCVDMMKLRMHNMKSYDCHVFMQKLIPIAFREMFREHVWSALIEVRLLFKSICSTTLDVHKLHELENTVAIILCNLEKILLPTFFDSMEHLIVHLLYEVRGGGG</sequence>
<dbReference type="AlphaFoldDB" id="A0AAW2MP73"/>
<name>A0AAW2MP73_9LAMI</name>
<accession>A0AAW2MP73</accession>
<organism evidence="2">
    <name type="scientific">Sesamum calycinum</name>
    <dbReference type="NCBI Taxonomy" id="2727403"/>
    <lineage>
        <taxon>Eukaryota</taxon>
        <taxon>Viridiplantae</taxon>
        <taxon>Streptophyta</taxon>
        <taxon>Embryophyta</taxon>
        <taxon>Tracheophyta</taxon>
        <taxon>Spermatophyta</taxon>
        <taxon>Magnoliopsida</taxon>
        <taxon>eudicotyledons</taxon>
        <taxon>Gunneridae</taxon>
        <taxon>Pentapetalae</taxon>
        <taxon>asterids</taxon>
        <taxon>lamiids</taxon>
        <taxon>Lamiales</taxon>
        <taxon>Pedaliaceae</taxon>
        <taxon>Sesamum</taxon>
    </lineage>
</organism>
<reference evidence="2" key="2">
    <citation type="journal article" date="2024" name="Plant">
        <title>Genomic evolution and insights into agronomic trait innovations of Sesamum species.</title>
        <authorList>
            <person name="Miao H."/>
            <person name="Wang L."/>
            <person name="Qu L."/>
            <person name="Liu H."/>
            <person name="Sun Y."/>
            <person name="Le M."/>
            <person name="Wang Q."/>
            <person name="Wei S."/>
            <person name="Zheng Y."/>
            <person name="Lin W."/>
            <person name="Duan Y."/>
            <person name="Cao H."/>
            <person name="Xiong S."/>
            <person name="Wang X."/>
            <person name="Wei L."/>
            <person name="Li C."/>
            <person name="Ma Q."/>
            <person name="Ju M."/>
            <person name="Zhao R."/>
            <person name="Li G."/>
            <person name="Mu C."/>
            <person name="Tian Q."/>
            <person name="Mei H."/>
            <person name="Zhang T."/>
            <person name="Gao T."/>
            <person name="Zhang H."/>
        </authorList>
    </citation>
    <scope>NUCLEOTIDE SEQUENCE</scope>
    <source>
        <strain evidence="2">KEN8</strain>
    </source>
</reference>
<evidence type="ECO:0000259" key="1">
    <source>
        <dbReference type="Pfam" id="PF13960"/>
    </source>
</evidence>
<dbReference type="Pfam" id="PF13960">
    <property type="entry name" value="DUF4218"/>
    <property type="match status" value="1"/>
</dbReference>
<proteinExistence type="predicted"/>
<reference evidence="2" key="1">
    <citation type="submission" date="2020-06" db="EMBL/GenBank/DDBJ databases">
        <authorList>
            <person name="Li T."/>
            <person name="Hu X."/>
            <person name="Zhang T."/>
            <person name="Song X."/>
            <person name="Zhang H."/>
            <person name="Dai N."/>
            <person name="Sheng W."/>
            <person name="Hou X."/>
            <person name="Wei L."/>
        </authorList>
    </citation>
    <scope>NUCLEOTIDE SEQUENCE</scope>
    <source>
        <strain evidence="2">KEN8</strain>
        <tissue evidence="2">Leaf</tissue>
    </source>
</reference>
<dbReference type="PANTHER" id="PTHR48258">
    <property type="entry name" value="DUF4218 DOMAIN-CONTAINING PROTEIN-RELATED"/>
    <property type="match status" value="1"/>
</dbReference>